<sequence>MRPAGRHAVVIGGSIAGTAAAQTLSSRFENVTVIDRDAFPDSPRSRRGVPQSEHAHGLLISGRIALDELFPQFTDELVNGGAVPFDPGTDVLFFQMGGFRARIPTGMLGVSASRAFLEHRMRRRIEGTDNVRIRDGLTAQGLTAASGRVTGLELSNGETLPADLVVNATGRNSGRLEKWLAQLGCAAPDTASVRINVRYTTRIFHRVPGDDLHKGGLFSVVAPHPPGDGRAAALAAIEGDRWMVTLGGWHGAEAPTDLDGFRQFAAELPHPHVAELLARAEPIGDAHTYQTPTAQRRYFERLRVVPSGFVALGDAICSFNPVYGQGMTVALLEARELGHCLDRFGTPSEAMAREYYRRIGKVIDTPWQMATGGDFMFPQTTGRKPRGTDLVNRYARQVMLASQLSPELHLVLLRMQHLLDPPTAMFRPGTVLRTLRTRRATGTR</sequence>
<accession>A0ABS1XQ69</accession>
<gene>
    <name evidence="1" type="ORF">JNW91_05715</name>
</gene>
<evidence type="ECO:0000313" key="1">
    <source>
        <dbReference type="EMBL" id="MBM0231406.1"/>
    </source>
</evidence>
<dbReference type="EMBL" id="JAEVHM010000015">
    <property type="protein sequence ID" value="MBM0231406.1"/>
    <property type="molecule type" value="Genomic_DNA"/>
</dbReference>
<dbReference type="RefSeq" id="WP_203173879.1">
    <property type="nucleotide sequence ID" value="NZ_JAEVHM010000015.1"/>
</dbReference>
<dbReference type="PANTHER" id="PTHR43422">
    <property type="entry name" value="THIAMINE THIAZOLE SYNTHASE"/>
    <property type="match status" value="1"/>
</dbReference>
<dbReference type="Gene3D" id="3.50.50.60">
    <property type="entry name" value="FAD/NAD(P)-binding domain"/>
    <property type="match status" value="1"/>
</dbReference>
<reference evidence="1 2" key="1">
    <citation type="submission" date="2021-01" db="EMBL/GenBank/DDBJ databases">
        <title>Draft genome sequence of Micromonospora sp. strain STR1_7.</title>
        <authorList>
            <person name="Karlyshev A."/>
            <person name="Jawad R."/>
        </authorList>
    </citation>
    <scope>NUCLEOTIDE SEQUENCE [LARGE SCALE GENOMIC DNA]</scope>
    <source>
        <strain evidence="1 2">STR1-7</strain>
    </source>
</reference>
<dbReference type="Proteomes" id="UP000601027">
    <property type="component" value="Unassembled WGS sequence"/>
</dbReference>
<dbReference type="SUPFAM" id="SSF51905">
    <property type="entry name" value="FAD/NAD(P)-binding domain"/>
    <property type="match status" value="1"/>
</dbReference>
<keyword evidence="2" id="KW-1185">Reference proteome</keyword>
<proteinExistence type="predicted"/>
<organism evidence="1 2">
    <name type="scientific">Micromonospora parastrephiae</name>
    <dbReference type="NCBI Taxonomy" id="2806101"/>
    <lineage>
        <taxon>Bacteria</taxon>
        <taxon>Bacillati</taxon>
        <taxon>Actinomycetota</taxon>
        <taxon>Actinomycetes</taxon>
        <taxon>Micromonosporales</taxon>
        <taxon>Micromonosporaceae</taxon>
        <taxon>Micromonospora</taxon>
    </lineage>
</organism>
<name>A0ABS1XQ69_9ACTN</name>
<dbReference type="PANTHER" id="PTHR43422:SF3">
    <property type="entry name" value="THIAMINE THIAZOLE SYNTHASE"/>
    <property type="match status" value="1"/>
</dbReference>
<protein>
    <submittedName>
        <fullName evidence="1">Uncharacterized protein</fullName>
    </submittedName>
</protein>
<evidence type="ECO:0000313" key="2">
    <source>
        <dbReference type="Proteomes" id="UP000601027"/>
    </source>
</evidence>
<dbReference type="InterPro" id="IPR036188">
    <property type="entry name" value="FAD/NAD-bd_sf"/>
</dbReference>
<comment type="caution">
    <text evidence="1">The sequence shown here is derived from an EMBL/GenBank/DDBJ whole genome shotgun (WGS) entry which is preliminary data.</text>
</comment>